<dbReference type="Gene3D" id="1.10.1270.20">
    <property type="entry name" value="tRNA(m1g37)methyltransferase, domain 2"/>
    <property type="match status" value="1"/>
</dbReference>
<evidence type="ECO:0000256" key="13">
    <source>
        <dbReference type="ARBA" id="ARBA00033392"/>
    </source>
</evidence>
<evidence type="ECO:0000313" key="20">
    <source>
        <dbReference type="Proteomes" id="UP000294614"/>
    </source>
</evidence>
<dbReference type="FunFam" id="1.10.1270.20:FF:000001">
    <property type="entry name" value="tRNA (guanine-N(1)-)-methyltransferase"/>
    <property type="match status" value="1"/>
</dbReference>
<dbReference type="PANTHER" id="PTHR46417:SF1">
    <property type="entry name" value="TRNA (GUANINE-N(1)-)-METHYLTRANSFERASE"/>
    <property type="match status" value="1"/>
</dbReference>
<dbReference type="PANTHER" id="PTHR46417">
    <property type="entry name" value="TRNA (GUANINE-N(1)-)-METHYLTRANSFERASE"/>
    <property type="match status" value="1"/>
</dbReference>
<dbReference type="InterPro" id="IPR016009">
    <property type="entry name" value="tRNA_MeTrfase_TRMD/TRM10"/>
</dbReference>
<proteinExistence type="inferred from homology"/>
<dbReference type="GO" id="GO:0052906">
    <property type="term" value="F:tRNA (guanine(37)-N1)-methyltransferase activity"/>
    <property type="evidence" value="ECO:0007669"/>
    <property type="project" value="UniProtKB-UniRule"/>
</dbReference>
<comment type="caution">
    <text evidence="19">The sequence shown here is derived from an EMBL/GenBank/DDBJ whole genome shotgun (WGS) entry which is preliminary data.</text>
</comment>
<dbReference type="InterPro" id="IPR002649">
    <property type="entry name" value="tRNA_m1G_MeTrfase_TrmD"/>
</dbReference>
<evidence type="ECO:0000259" key="18">
    <source>
        <dbReference type="Pfam" id="PF09936"/>
    </source>
</evidence>
<dbReference type="InterPro" id="IPR019230">
    <property type="entry name" value="RNA_MeTrfase_C_dom"/>
</dbReference>
<dbReference type="AlphaFoldDB" id="A0A4R1K7I3"/>
<keyword evidence="11 15" id="KW-0819">tRNA processing</keyword>
<dbReference type="EMBL" id="SMGG01000005">
    <property type="protein sequence ID" value="TCK60000.1"/>
    <property type="molecule type" value="Genomic_DNA"/>
</dbReference>
<reference evidence="19 20" key="1">
    <citation type="submission" date="2019-03" db="EMBL/GenBank/DDBJ databases">
        <title>Genomic Encyclopedia of Type Strains, Phase IV (KMG-IV): sequencing the most valuable type-strain genomes for metagenomic binning, comparative biology and taxonomic classification.</title>
        <authorList>
            <person name="Goeker M."/>
        </authorList>
    </citation>
    <scope>NUCLEOTIDE SEQUENCE [LARGE SCALE GENOMIC DNA]</scope>
    <source>
        <strain evidence="19 20">DSM 24984</strain>
    </source>
</reference>
<dbReference type="CDD" id="cd18080">
    <property type="entry name" value="TrmD-like"/>
    <property type="match status" value="1"/>
</dbReference>
<keyword evidence="8 15" id="KW-0489">Methyltransferase</keyword>
<evidence type="ECO:0000256" key="3">
    <source>
        <dbReference type="ARBA" id="ARBA00007630"/>
    </source>
</evidence>
<protein>
    <recommendedName>
        <fullName evidence="6 15">tRNA (guanine-N(1)-)-methyltransferase</fullName>
        <ecNumber evidence="5 15">2.1.1.228</ecNumber>
    </recommendedName>
    <alternativeName>
        <fullName evidence="12 15">M1G-methyltransferase</fullName>
    </alternativeName>
    <alternativeName>
        <fullName evidence="13 15">tRNA [GM37] methyltransferase</fullName>
    </alternativeName>
</protein>
<dbReference type="NCBIfam" id="TIGR00088">
    <property type="entry name" value="trmD"/>
    <property type="match status" value="1"/>
</dbReference>
<dbReference type="OrthoDB" id="9807416at2"/>
<evidence type="ECO:0000256" key="5">
    <source>
        <dbReference type="ARBA" id="ARBA00012807"/>
    </source>
</evidence>
<evidence type="ECO:0000256" key="12">
    <source>
        <dbReference type="ARBA" id="ARBA00029736"/>
    </source>
</evidence>
<dbReference type="NCBIfam" id="NF000648">
    <property type="entry name" value="PRK00026.1"/>
    <property type="match status" value="1"/>
</dbReference>
<feature type="domain" description="tRNA methyltransferase TRMD/TRM10-type" evidence="17">
    <location>
        <begin position="4"/>
        <end position="225"/>
    </location>
</feature>
<dbReference type="EC" id="2.1.1.228" evidence="5 15"/>
<name>A0A4R1K7I3_9BACT</name>
<dbReference type="Pfam" id="PF01746">
    <property type="entry name" value="tRNA_m1G_MT"/>
    <property type="match status" value="1"/>
</dbReference>
<comment type="function">
    <text evidence="1 15 16">Specifically methylates guanosine-37 in various tRNAs.</text>
</comment>
<comment type="similarity">
    <text evidence="3 15 16">Belongs to the RNA methyltransferase TrmD family.</text>
</comment>
<evidence type="ECO:0000256" key="8">
    <source>
        <dbReference type="ARBA" id="ARBA00022603"/>
    </source>
</evidence>
<keyword evidence="20" id="KW-1185">Reference proteome</keyword>
<evidence type="ECO:0000256" key="7">
    <source>
        <dbReference type="ARBA" id="ARBA00022490"/>
    </source>
</evidence>
<gene>
    <name evidence="15" type="primary">trmD</name>
    <name evidence="19" type="ORF">C8D98_2172</name>
</gene>
<dbReference type="InterPro" id="IPR023148">
    <property type="entry name" value="tRNA_m1G_MeTrfase_C_sf"/>
</dbReference>
<evidence type="ECO:0000256" key="10">
    <source>
        <dbReference type="ARBA" id="ARBA00022691"/>
    </source>
</evidence>
<dbReference type="GO" id="GO:0002939">
    <property type="term" value="P:tRNA N1-guanine methylation"/>
    <property type="evidence" value="ECO:0007669"/>
    <property type="project" value="TreeGrafter"/>
</dbReference>
<dbReference type="RefSeq" id="WP_132874146.1">
    <property type="nucleotide sequence ID" value="NZ_SMGG01000005.1"/>
</dbReference>
<evidence type="ECO:0000313" key="19">
    <source>
        <dbReference type="EMBL" id="TCK60000.1"/>
    </source>
</evidence>
<dbReference type="InterPro" id="IPR029028">
    <property type="entry name" value="Alpha/beta_knot_MTases"/>
</dbReference>
<dbReference type="CDD" id="cd18085">
    <property type="entry name" value="TM1570-like"/>
    <property type="match status" value="1"/>
</dbReference>
<dbReference type="InterPro" id="IPR029026">
    <property type="entry name" value="tRNA_m1G_MTases_N"/>
</dbReference>
<evidence type="ECO:0000256" key="6">
    <source>
        <dbReference type="ARBA" id="ARBA00014679"/>
    </source>
</evidence>
<accession>A0A4R1K7I3</accession>
<evidence type="ECO:0000256" key="14">
    <source>
        <dbReference type="ARBA" id="ARBA00047783"/>
    </source>
</evidence>
<dbReference type="GO" id="GO:0005829">
    <property type="term" value="C:cytosol"/>
    <property type="evidence" value="ECO:0007669"/>
    <property type="project" value="TreeGrafter"/>
</dbReference>
<evidence type="ECO:0000256" key="9">
    <source>
        <dbReference type="ARBA" id="ARBA00022679"/>
    </source>
</evidence>
<evidence type="ECO:0000256" key="4">
    <source>
        <dbReference type="ARBA" id="ARBA00011738"/>
    </source>
</evidence>
<evidence type="ECO:0000256" key="2">
    <source>
        <dbReference type="ARBA" id="ARBA00004496"/>
    </source>
</evidence>
<comment type="catalytic activity">
    <reaction evidence="14 15 16">
        <text>guanosine(37) in tRNA + S-adenosyl-L-methionine = N(1)-methylguanosine(37) in tRNA + S-adenosyl-L-homocysteine + H(+)</text>
        <dbReference type="Rhea" id="RHEA:36899"/>
        <dbReference type="Rhea" id="RHEA-COMP:10145"/>
        <dbReference type="Rhea" id="RHEA-COMP:10147"/>
        <dbReference type="ChEBI" id="CHEBI:15378"/>
        <dbReference type="ChEBI" id="CHEBI:57856"/>
        <dbReference type="ChEBI" id="CHEBI:59789"/>
        <dbReference type="ChEBI" id="CHEBI:73542"/>
        <dbReference type="ChEBI" id="CHEBI:74269"/>
        <dbReference type="EC" id="2.1.1.228"/>
    </reaction>
</comment>
<dbReference type="FunFam" id="3.40.1280.10:FF:000001">
    <property type="entry name" value="tRNA (guanine-N(1)-)-methyltransferase"/>
    <property type="match status" value="1"/>
</dbReference>
<dbReference type="Pfam" id="PF09936">
    <property type="entry name" value="Methyltrn_RNA_4"/>
    <property type="match status" value="1"/>
</dbReference>
<keyword evidence="7 15" id="KW-0963">Cytoplasm</keyword>
<comment type="subunit">
    <text evidence="4 15 16">Homodimer.</text>
</comment>
<feature type="binding site" evidence="15">
    <location>
        <position position="113"/>
    </location>
    <ligand>
        <name>S-adenosyl-L-methionine</name>
        <dbReference type="ChEBI" id="CHEBI:59789"/>
    </ligand>
</feature>
<evidence type="ECO:0000256" key="11">
    <source>
        <dbReference type="ARBA" id="ARBA00022694"/>
    </source>
</evidence>
<organism evidence="19 20">
    <name type="scientific">Seleniivibrio woodruffii</name>
    <dbReference type="NCBI Taxonomy" id="1078050"/>
    <lineage>
        <taxon>Bacteria</taxon>
        <taxon>Pseudomonadati</taxon>
        <taxon>Deferribacterota</taxon>
        <taxon>Deferribacteres</taxon>
        <taxon>Deferribacterales</taxon>
        <taxon>Geovibrionaceae</taxon>
        <taxon>Seleniivibrio</taxon>
    </lineage>
</organism>
<evidence type="ECO:0000256" key="16">
    <source>
        <dbReference type="RuleBase" id="RU003464"/>
    </source>
</evidence>
<dbReference type="HAMAP" id="MF_00605">
    <property type="entry name" value="TrmD"/>
    <property type="match status" value="1"/>
</dbReference>
<feature type="binding site" evidence="15">
    <location>
        <begin position="133"/>
        <end position="138"/>
    </location>
    <ligand>
        <name>S-adenosyl-L-methionine</name>
        <dbReference type="ChEBI" id="CHEBI:59789"/>
    </ligand>
</feature>
<dbReference type="Gene3D" id="3.40.1280.10">
    <property type="match status" value="2"/>
</dbReference>
<comment type="subcellular location">
    <subcellularLocation>
        <location evidence="2 15 16">Cytoplasm</location>
    </subcellularLocation>
</comment>
<evidence type="ECO:0000256" key="1">
    <source>
        <dbReference type="ARBA" id="ARBA00002634"/>
    </source>
</evidence>
<sequence length="425" mass="48044">MKTFNILTIFPDMFTAPFSQGVLSKAAESGFFTVNPVDIRSYTTDKHRLTDDYQYGGGQGLVMKPEPIVTAVRDLKQKDGDTHVILMDPRGKKFTQKDAERLREYDSLTFICGRYEGVDERVVGLCVDESLSLGDFVLTGGELASMVMIDSIARLLPGVLGDENSPLEDSHTSGMLEYPHYTRPYEYEGVKVPEILLSGHHAEIEKWRRQQSIEITAKNRPDLLKNANLSAEDKKYLDTVALKKKIYVALLHYPMKDKEKINVATSITNMDLHDISRSCTTYDVRKYFVVTPLQAQRGIAERVINHWLHGYGATYNVNRKEAFERTQLAEGLLDVIAEIERLEGERPVVIATTARDSRANIDFEETARLAEQKPCLIIFGTGWGFTEDVFKMSDRVLKPIKGVGQFNHLSVRSAVAIIMDRIHSF</sequence>
<evidence type="ECO:0000259" key="17">
    <source>
        <dbReference type="Pfam" id="PF01746"/>
    </source>
</evidence>
<evidence type="ECO:0000256" key="15">
    <source>
        <dbReference type="HAMAP-Rule" id="MF_00605"/>
    </source>
</evidence>
<dbReference type="Proteomes" id="UP000294614">
    <property type="component" value="Unassembled WGS sequence"/>
</dbReference>
<keyword evidence="10 15" id="KW-0949">S-adenosyl-L-methionine</keyword>
<dbReference type="SUPFAM" id="SSF75217">
    <property type="entry name" value="alpha/beta knot"/>
    <property type="match status" value="2"/>
</dbReference>
<feature type="domain" description="tRNA (guanine-N(1)-)-methyltransferase C-terminal" evidence="18">
    <location>
        <begin position="245"/>
        <end position="422"/>
    </location>
</feature>
<keyword evidence="9 15" id="KW-0808">Transferase</keyword>